<evidence type="ECO:0000313" key="2">
    <source>
        <dbReference type="EMBL" id="GAF85175.1"/>
    </source>
</evidence>
<protein>
    <recommendedName>
        <fullName evidence="1">Aminoglycoside phosphotransferase domain-containing protein</fullName>
    </recommendedName>
</protein>
<dbReference type="Gene3D" id="3.90.1200.10">
    <property type="match status" value="1"/>
</dbReference>
<name>X0U9J7_9ZZZZ</name>
<organism evidence="2">
    <name type="scientific">marine sediment metagenome</name>
    <dbReference type="NCBI Taxonomy" id="412755"/>
    <lineage>
        <taxon>unclassified sequences</taxon>
        <taxon>metagenomes</taxon>
        <taxon>ecological metagenomes</taxon>
    </lineage>
</organism>
<dbReference type="Pfam" id="PF01636">
    <property type="entry name" value="APH"/>
    <property type="match status" value="1"/>
</dbReference>
<gene>
    <name evidence="2" type="ORF">S01H1_09729</name>
</gene>
<reference evidence="2" key="1">
    <citation type="journal article" date="2014" name="Front. Microbiol.">
        <title>High frequency of phylogenetically diverse reductive dehalogenase-homologous genes in deep subseafloor sedimentary metagenomes.</title>
        <authorList>
            <person name="Kawai M."/>
            <person name="Futagami T."/>
            <person name="Toyoda A."/>
            <person name="Takaki Y."/>
            <person name="Nishi S."/>
            <person name="Hori S."/>
            <person name="Arai W."/>
            <person name="Tsubouchi T."/>
            <person name="Morono Y."/>
            <person name="Uchiyama I."/>
            <person name="Ito T."/>
            <person name="Fujiyama A."/>
            <person name="Inagaki F."/>
            <person name="Takami H."/>
        </authorList>
    </citation>
    <scope>NUCLEOTIDE SEQUENCE</scope>
    <source>
        <strain evidence="2">Expedition CK06-06</strain>
    </source>
</reference>
<sequence length="155" mass="17760">MPERNDLVAHWRNKSREQLNRIDALNVDPNNLRRYLENDVPLFFEGAPKLVHNDLWAEHILVDPRSGSVNGIIDWGDVAISDPAVDFAGLYTWYGEKWLKDVLAYYSKTPDTEIISRSRYLATCLAIHNITLGQDIGRPQWIKAGQEALRLIFTA</sequence>
<dbReference type="InterPro" id="IPR002575">
    <property type="entry name" value="Aminoglycoside_PTrfase"/>
</dbReference>
<dbReference type="AlphaFoldDB" id="X0U9J7"/>
<dbReference type="SUPFAM" id="SSF56112">
    <property type="entry name" value="Protein kinase-like (PK-like)"/>
    <property type="match status" value="1"/>
</dbReference>
<dbReference type="EMBL" id="BARS01004972">
    <property type="protein sequence ID" value="GAF85175.1"/>
    <property type="molecule type" value="Genomic_DNA"/>
</dbReference>
<accession>X0U9J7</accession>
<evidence type="ECO:0000259" key="1">
    <source>
        <dbReference type="Pfam" id="PF01636"/>
    </source>
</evidence>
<feature type="domain" description="Aminoglycoside phosphotransferase" evidence="1">
    <location>
        <begin position="25"/>
        <end position="110"/>
    </location>
</feature>
<dbReference type="InterPro" id="IPR011009">
    <property type="entry name" value="Kinase-like_dom_sf"/>
</dbReference>
<comment type="caution">
    <text evidence="2">The sequence shown here is derived from an EMBL/GenBank/DDBJ whole genome shotgun (WGS) entry which is preliminary data.</text>
</comment>
<proteinExistence type="predicted"/>